<name>A0AA36JL33_9DINO</name>
<dbReference type="InterPro" id="IPR011989">
    <property type="entry name" value="ARM-like"/>
</dbReference>
<evidence type="ECO:0000256" key="1">
    <source>
        <dbReference type="ARBA" id="ARBA00004123"/>
    </source>
</evidence>
<evidence type="ECO:0000256" key="5">
    <source>
        <dbReference type="ARBA" id="ARBA00022490"/>
    </source>
</evidence>
<evidence type="ECO:0000256" key="6">
    <source>
        <dbReference type="ARBA" id="ARBA00022927"/>
    </source>
</evidence>
<feature type="coiled-coil region" evidence="8">
    <location>
        <begin position="727"/>
        <end position="754"/>
    </location>
</feature>
<dbReference type="PROSITE" id="PS50166">
    <property type="entry name" value="IMPORTIN_B_NT"/>
    <property type="match status" value="1"/>
</dbReference>
<organism evidence="11 12">
    <name type="scientific">Effrenium voratum</name>
    <dbReference type="NCBI Taxonomy" id="2562239"/>
    <lineage>
        <taxon>Eukaryota</taxon>
        <taxon>Sar</taxon>
        <taxon>Alveolata</taxon>
        <taxon>Dinophyceae</taxon>
        <taxon>Suessiales</taxon>
        <taxon>Symbiodiniaceae</taxon>
        <taxon>Effrenium</taxon>
    </lineage>
</organism>
<evidence type="ECO:0000256" key="3">
    <source>
        <dbReference type="ARBA" id="ARBA00008669"/>
    </source>
</evidence>
<dbReference type="Pfam" id="PF03378">
    <property type="entry name" value="CAS_CSE1"/>
    <property type="match status" value="1"/>
</dbReference>
<keyword evidence="7" id="KW-0539">Nucleus</keyword>
<dbReference type="GO" id="GO:0006611">
    <property type="term" value="P:protein export from nucleus"/>
    <property type="evidence" value="ECO:0007669"/>
    <property type="project" value="TreeGrafter"/>
</dbReference>
<dbReference type="Pfam" id="PF03810">
    <property type="entry name" value="IBN_N"/>
    <property type="match status" value="1"/>
</dbReference>
<dbReference type="PANTHER" id="PTHR10997:SF8">
    <property type="entry name" value="EXPORTIN-2"/>
    <property type="match status" value="1"/>
</dbReference>
<dbReference type="GO" id="GO:0005049">
    <property type="term" value="F:nuclear export signal receptor activity"/>
    <property type="evidence" value="ECO:0007669"/>
    <property type="project" value="TreeGrafter"/>
</dbReference>
<proteinExistence type="inferred from homology"/>
<keyword evidence="8" id="KW-0175">Coiled coil</keyword>
<feature type="domain" description="Importin N-terminal" evidence="10">
    <location>
        <begin position="22"/>
        <end position="87"/>
    </location>
</feature>
<comment type="caution">
    <text evidence="11">The sequence shown here is derived from an EMBL/GenBank/DDBJ whole genome shotgun (WGS) entry which is preliminary data.</text>
</comment>
<evidence type="ECO:0000256" key="8">
    <source>
        <dbReference type="SAM" id="Coils"/>
    </source>
</evidence>
<dbReference type="InterPro" id="IPR001494">
    <property type="entry name" value="Importin-beta_N"/>
</dbReference>
<evidence type="ECO:0000256" key="9">
    <source>
        <dbReference type="SAM" id="MobiDB-lite"/>
    </source>
</evidence>
<keyword evidence="5" id="KW-0963">Cytoplasm</keyword>
<reference evidence="11" key="1">
    <citation type="submission" date="2023-08" db="EMBL/GenBank/DDBJ databases">
        <authorList>
            <person name="Chen Y."/>
            <person name="Shah S."/>
            <person name="Dougan E. K."/>
            <person name="Thang M."/>
            <person name="Chan C."/>
        </authorList>
    </citation>
    <scope>NUCLEOTIDE SEQUENCE</scope>
</reference>
<dbReference type="GO" id="GO:0005829">
    <property type="term" value="C:cytosol"/>
    <property type="evidence" value="ECO:0007669"/>
    <property type="project" value="TreeGrafter"/>
</dbReference>
<evidence type="ECO:0000259" key="10">
    <source>
        <dbReference type="PROSITE" id="PS50166"/>
    </source>
</evidence>
<evidence type="ECO:0000256" key="2">
    <source>
        <dbReference type="ARBA" id="ARBA00004496"/>
    </source>
</evidence>
<evidence type="ECO:0000256" key="7">
    <source>
        <dbReference type="ARBA" id="ARBA00023242"/>
    </source>
</evidence>
<keyword evidence="12" id="KW-1185">Reference proteome</keyword>
<comment type="subcellular location">
    <subcellularLocation>
        <location evidence="2">Cytoplasm</location>
    </subcellularLocation>
    <subcellularLocation>
        <location evidence="1">Nucleus</location>
    </subcellularLocation>
</comment>
<sequence length="1787" mass="199928">MFKTLTQLLRAAHTPGPQMAHAAQRLRDAEAEPNFGSALLALLQPGVCEASLAQAAAIYLKNFLRRSFQDVNAREALKEQLVPTALGASGAVRKQLCAAVQELAVQDFPERWPTLLPQLVSAGASRATLELMHAALGQMRLELREASEASSQARCAADAVGPLHLELWRHACRAICESPDGESIELLLAATLVLHDLTKIAMPEHFRQHLDIYMQGVLAVLARPVTSELRQELCSLLCAWLTHHKELLESYVGRTMEAAWTLLTSLDDSPSNDPLVVAGVAVLSCAAIQDWQAPPFKDPKVLAAVCERVVLPNIKLRASDLELFHEDLQEYIARDVEGNDIQTRRWVAIELMRSLRRHHDKEICEIVVSCVGQLLQEANVGDPQRAAICKHACVHLVISMAGSGKSIGPGGLAGEFFKHQLGPELLAVREAPRGTSVEAVLFKAACLKFLTVLRNVLPAKLVLGVVPILPTLMQAEHPLLHTYAAICGNVLTTVQEKVEGASRPRFGREQLGPVLQQMLPTLLRILVEGRSVPQNVHLVRALSSWLTFLGADLPPALATTALQSLAQLASQRPISADYTHGLFECLALALKSCASRQQSTESVVLPMVQQLWVMQADDLLPYCYQIMGLMLDLAPANSVASFYGELLPKLLAPELWQAGLVAGLVRLLRAFFAKVGIFHSLLQQAMPSIFERFQQALRQRPSAGAALGLLCAAFRFLPFELYRSHFQAALAACLAKLETNARELEKDLAVALCIFAQGEAWGGGSAVVLRAAMDQLREGLFEHVLLKVWLPATSRVLTLQRRKVCIFGLIRVMYLPDLSGTAFQACCQALLKLLRLRQFGLPVLIFEELFSGRPLFLCRRHEDINPGDEFQVSFNHLEHAELKEDVWDVLPEIQDVPSAKLAVKAALAPLQQALAQVEGMSQALEDLLKCRERQRRQQRLAKSFCSAASAILETVVQAWVQATQDNRVTRKRQELLREQKLREVDRILRTGIGQGAELYCILQAWHSAVERRQGAFQQRSKAVEAVAQLAVDHLRLAFSGWVSCCKAQRAAQAQRLQSVQKTVAVGLQAGLASIWAAWRQCMDTKRRKQKVEQHMSGLMRSQQEKGLGHFLLLWNMGAVKRKFLKLQAVVLSHRRGRDRALAAIRWLEGRTKQQLAGLFFPWLRQVAGWREKRQAKARYLSLVDCCNLQQQGFWLHAWRGAVREMHHERCRAEMENLKAEHQEQLQRQKEEQIGSRREALKKHFAGSMENLRANSFAAWRDFLIACREEQRLRDAAKQRGELAAQRAAVGLLQSLQAGCFGAWADFQKRQKAESRQNLATSLVQRQLNSSRENFLSLAFGGWLQILKQRGQTARHDAVARRAFARCARASLSQCFAEWRETVRRERLQHLTTELARAKSALRMFENELEQAKERRRCELAGRFMSTSSSMQQQFFQVWKKLVEENIRKAARSAVALRMACKGDQALKVEVFSAWVRQAARERAEQARQRSRQQVLRQLGLSSAGSLSAAVGAWKSFLQARRGAKERLKRGHAIAARRIAELEEPLLALGFAGFRGVVAAARVQQAADARCSHFRSRVVRCDRSFAEKAAAMHNCACLSRSLLLWRLLASVRCAVSFERRKLARTSGLGKATAVRLRHRIHQLRVMWAWLMSSKLKPWERPFLVKPLKEAPLALPMGSPRARSPQVQVFTSRVEPLEAEMDQESAAAAAAAAWVREASRSPSPTRFRVTTSPTRLQQGERYTLASKAATSEGDYRQLLEHNRRQIREQRGAARCSSPEPAGQWGLWAK</sequence>
<dbReference type="InterPro" id="IPR013713">
    <property type="entry name" value="XPO2_central"/>
</dbReference>
<evidence type="ECO:0000256" key="4">
    <source>
        <dbReference type="ARBA" id="ARBA00022448"/>
    </source>
</evidence>
<keyword evidence="4" id="KW-0813">Transport</keyword>
<gene>
    <name evidence="11" type="ORF">EVOR1521_LOCUS29708</name>
</gene>
<feature type="coiled-coil region" evidence="8">
    <location>
        <begin position="1207"/>
        <end position="1238"/>
    </location>
</feature>
<dbReference type="SMART" id="SM00913">
    <property type="entry name" value="IBN_N"/>
    <property type="match status" value="1"/>
</dbReference>
<dbReference type="Proteomes" id="UP001178507">
    <property type="component" value="Unassembled WGS sequence"/>
</dbReference>
<evidence type="ECO:0000313" key="12">
    <source>
        <dbReference type="Proteomes" id="UP001178507"/>
    </source>
</evidence>
<dbReference type="Gene3D" id="1.25.10.10">
    <property type="entry name" value="Leucine-rich Repeat Variant"/>
    <property type="match status" value="1"/>
</dbReference>
<dbReference type="InterPro" id="IPR005043">
    <property type="entry name" value="XPO2_C"/>
</dbReference>
<dbReference type="InterPro" id="IPR016024">
    <property type="entry name" value="ARM-type_fold"/>
</dbReference>
<accession>A0AA36JL33</accession>
<feature type="region of interest" description="Disordered" evidence="9">
    <location>
        <begin position="1765"/>
        <end position="1787"/>
    </location>
</feature>
<protein>
    <recommendedName>
        <fullName evidence="10">Importin N-terminal domain-containing protein</fullName>
    </recommendedName>
</protein>
<keyword evidence="6" id="KW-0653">Protein transport</keyword>
<dbReference type="PANTHER" id="PTHR10997">
    <property type="entry name" value="IMPORTIN-7, 8, 11"/>
    <property type="match status" value="1"/>
</dbReference>
<dbReference type="GO" id="GO:0006606">
    <property type="term" value="P:protein import into nucleus"/>
    <property type="evidence" value="ECO:0007669"/>
    <property type="project" value="TreeGrafter"/>
</dbReference>
<dbReference type="Pfam" id="PF08506">
    <property type="entry name" value="Cse1"/>
    <property type="match status" value="1"/>
</dbReference>
<comment type="similarity">
    <text evidence="3">Belongs to the XPO2/CSE1 family.</text>
</comment>
<dbReference type="SUPFAM" id="SSF48371">
    <property type="entry name" value="ARM repeat"/>
    <property type="match status" value="1"/>
</dbReference>
<dbReference type="GO" id="GO:0031267">
    <property type="term" value="F:small GTPase binding"/>
    <property type="evidence" value="ECO:0007669"/>
    <property type="project" value="InterPro"/>
</dbReference>
<evidence type="ECO:0000313" key="11">
    <source>
        <dbReference type="EMBL" id="CAJ1408213.1"/>
    </source>
</evidence>
<feature type="coiled-coil region" evidence="8">
    <location>
        <begin position="1387"/>
        <end position="1414"/>
    </location>
</feature>
<dbReference type="EMBL" id="CAUJNA010003708">
    <property type="protein sequence ID" value="CAJ1408213.1"/>
    <property type="molecule type" value="Genomic_DNA"/>
</dbReference>
<dbReference type="GO" id="GO:0005635">
    <property type="term" value="C:nuclear envelope"/>
    <property type="evidence" value="ECO:0007669"/>
    <property type="project" value="TreeGrafter"/>
</dbReference>